<evidence type="ECO:0000313" key="6">
    <source>
        <dbReference type="Proteomes" id="UP000642180"/>
    </source>
</evidence>
<evidence type="ECO:0000256" key="3">
    <source>
        <dbReference type="SAM" id="MobiDB-lite"/>
    </source>
</evidence>
<dbReference type="InterPro" id="IPR023023">
    <property type="entry name" value="dNTPase_2"/>
</dbReference>
<gene>
    <name evidence="5" type="ORF">GCM10008066_19750</name>
</gene>
<dbReference type="HAMAP" id="MF_01212">
    <property type="entry name" value="dGTPase_type2"/>
    <property type="match status" value="1"/>
</dbReference>
<dbReference type="GO" id="GO:0006203">
    <property type="term" value="P:dGTP catabolic process"/>
    <property type="evidence" value="ECO:0007669"/>
    <property type="project" value="TreeGrafter"/>
</dbReference>
<dbReference type="InterPro" id="IPR026875">
    <property type="entry name" value="PHydrolase_assoc_dom"/>
</dbReference>
<dbReference type="InterPro" id="IPR003607">
    <property type="entry name" value="HD/PDEase_dom"/>
</dbReference>
<dbReference type="InterPro" id="IPR006261">
    <property type="entry name" value="dGTPase"/>
</dbReference>
<proteinExistence type="inferred from homology"/>
<sequence>MDIEAHLAPYASRSAQSEGRRFDEPAPASRSEFQRDRDRIIHSTAFRRLEYKTQVFVNHEGDLFRTRLTHSIEVAQIARSIARNLRLNEDLVEAISLAHDLGHTPFGHAGQDALNACMQDYGGFEHNLQSLRTVDALEQRYGAFDGLNLTFETREGILKHCSLKNARKLGDVGVRFIEKKQPSLEAQLANLADEIAYNNHDIDDGLRSGLLTTGQLDEIDLYARHRDEVEHAYPGIAGRRAINETIRRMINALIVDLIQTSLQRIRDAGVNSAADVRNAEPLIAFSDAMHAEATLLKRFLRENLYRHYQVNRMTSKARRIVAELFDAFMREPTLLPPDYQVTDAGTHADSAKLITMQARQIADYIAGMTDRYAIREHKRLFLIDEM</sequence>
<feature type="domain" description="HD" evidence="4">
    <location>
        <begin position="67"/>
        <end position="198"/>
    </location>
</feature>
<dbReference type="SMART" id="SM00471">
    <property type="entry name" value="HDc"/>
    <property type="match status" value="1"/>
</dbReference>
<organism evidence="5 6">
    <name type="scientific">Oxalicibacterium faecigallinarum</name>
    <dbReference type="NCBI Taxonomy" id="573741"/>
    <lineage>
        <taxon>Bacteria</taxon>
        <taxon>Pseudomonadati</taxon>
        <taxon>Pseudomonadota</taxon>
        <taxon>Betaproteobacteria</taxon>
        <taxon>Burkholderiales</taxon>
        <taxon>Oxalobacteraceae</taxon>
        <taxon>Oxalicibacterium</taxon>
    </lineage>
</organism>
<evidence type="ECO:0000259" key="4">
    <source>
        <dbReference type="PROSITE" id="PS51831"/>
    </source>
</evidence>
<dbReference type="PANTHER" id="PTHR11373">
    <property type="entry name" value="DEOXYNUCLEOSIDE TRIPHOSPHATE TRIPHOSPHOHYDROLASE"/>
    <property type="match status" value="1"/>
</dbReference>
<dbReference type="InterPro" id="IPR006674">
    <property type="entry name" value="HD_domain"/>
</dbReference>
<accession>A0A8J3ARV9</accession>
<dbReference type="NCBIfam" id="NF002326">
    <property type="entry name" value="PRK01286.1-1"/>
    <property type="match status" value="1"/>
</dbReference>
<name>A0A8J3ARV9_9BURK</name>
<comment type="similarity">
    <text evidence="2">Belongs to the dGTPase family. Type 2 subfamily.</text>
</comment>
<dbReference type="GO" id="GO:0008832">
    <property type="term" value="F:dGTPase activity"/>
    <property type="evidence" value="ECO:0007669"/>
    <property type="project" value="TreeGrafter"/>
</dbReference>
<dbReference type="EMBL" id="BMDI01000002">
    <property type="protein sequence ID" value="GGI19582.1"/>
    <property type="molecule type" value="Genomic_DNA"/>
</dbReference>
<reference evidence="6" key="1">
    <citation type="journal article" date="2019" name="Int. J. Syst. Evol. Microbiol.">
        <title>The Global Catalogue of Microorganisms (GCM) 10K type strain sequencing project: providing services to taxonomists for standard genome sequencing and annotation.</title>
        <authorList>
            <consortium name="The Broad Institute Genomics Platform"/>
            <consortium name="The Broad Institute Genome Sequencing Center for Infectious Disease"/>
            <person name="Wu L."/>
            <person name="Ma J."/>
        </authorList>
    </citation>
    <scope>NUCLEOTIDE SEQUENCE [LARGE SCALE GENOMIC DNA]</scope>
    <source>
        <strain evidence="6">CCM 2767</strain>
    </source>
</reference>
<dbReference type="Gene3D" id="1.10.3210.10">
    <property type="entry name" value="Hypothetical protein af1432"/>
    <property type="match status" value="1"/>
</dbReference>
<dbReference type="PROSITE" id="PS51831">
    <property type="entry name" value="HD"/>
    <property type="match status" value="1"/>
</dbReference>
<feature type="region of interest" description="Disordered" evidence="3">
    <location>
        <begin position="1"/>
        <end position="34"/>
    </location>
</feature>
<evidence type="ECO:0000256" key="1">
    <source>
        <dbReference type="ARBA" id="ARBA00022801"/>
    </source>
</evidence>
<dbReference type="PANTHER" id="PTHR11373:SF43">
    <property type="entry name" value="DEOXYGUANOSINETRIPHOSPHATE TRIPHOSPHOHYDROLASE-LIKE PROTEIN"/>
    <property type="match status" value="1"/>
</dbReference>
<dbReference type="Pfam" id="PF13286">
    <property type="entry name" value="HD_assoc"/>
    <property type="match status" value="1"/>
</dbReference>
<comment type="caution">
    <text evidence="5">The sequence shown here is derived from an EMBL/GenBank/DDBJ whole genome shotgun (WGS) entry which is preliminary data.</text>
</comment>
<dbReference type="Pfam" id="PF01966">
    <property type="entry name" value="HD"/>
    <property type="match status" value="1"/>
</dbReference>
<dbReference type="NCBIfam" id="TIGR01353">
    <property type="entry name" value="dGTP_triPase"/>
    <property type="match status" value="1"/>
</dbReference>
<dbReference type="CDD" id="cd00077">
    <property type="entry name" value="HDc"/>
    <property type="match status" value="1"/>
</dbReference>
<evidence type="ECO:0000313" key="5">
    <source>
        <dbReference type="EMBL" id="GGI19582.1"/>
    </source>
</evidence>
<protein>
    <recommendedName>
        <fullName evidence="2">Deoxyguanosinetriphosphate triphosphohydrolase-like protein</fullName>
    </recommendedName>
</protein>
<evidence type="ECO:0000256" key="2">
    <source>
        <dbReference type="HAMAP-Rule" id="MF_01212"/>
    </source>
</evidence>
<keyword evidence="1 2" id="KW-0378">Hydrolase</keyword>
<dbReference type="AlphaFoldDB" id="A0A8J3ARV9"/>
<dbReference type="InterPro" id="IPR050135">
    <property type="entry name" value="dGTPase-like"/>
</dbReference>
<dbReference type="FunFam" id="1.10.3210.10:FF:000024">
    <property type="entry name" value="Deoxyguanosinetriphosphate triphosphohydrolase-like protein"/>
    <property type="match status" value="1"/>
</dbReference>
<dbReference type="SUPFAM" id="SSF109604">
    <property type="entry name" value="HD-domain/PDEase-like"/>
    <property type="match status" value="1"/>
</dbReference>
<keyword evidence="6" id="KW-1185">Reference proteome</keyword>
<dbReference type="RefSeq" id="WP_188381197.1">
    <property type="nucleotide sequence ID" value="NZ_BMDI01000002.1"/>
</dbReference>
<dbReference type="Proteomes" id="UP000642180">
    <property type="component" value="Unassembled WGS sequence"/>
</dbReference>